<sequence length="200" mass="22061">MSENNAVYLTSKSQELNLHAREELTVRVHCCEGRPPVEFIRLSPTKGSSYSQRVSEQVTRPQGGTSTWCVRHGGGGRQERERNSNSTPSYSPSASSLPPATLGFREIAISRNHELAITGWDLLDCEVGHRLHTGARPRNRYNERCNALNVPTGRCACVVLSVHSYRNVPSSMPTCCLTSCERAPVVSSVNKRASGSQQRH</sequence>
<dbReference type="AlphaFoldDB" id="A0A2T7PKK5"/>
<feature type="compositionally biased region" description="Low complexity" evidence="1">
    <location>
        <begin position="84"/>
        <end position="97"/>
    </location>
</feature>
<feature type="compositionally biased region" description="Polar residues" evidence="1">
    <location>
        <begin position="45"/>
        <end position="68"/>
    </location>
</feature>
<protein>
    <submittedName>
        <fullName evidence="2">Uncharacterized protein</fullName>
    </submittedName>
</protein>
<evidence type="ECO:0000256" key="1">
    <source>
        <dbReference type="SAM" id="MobiDB-lite"/>
    </source>
</evidence>
<accession>A0A2T7PKK5</accession>
<feature type="region of interest" description="Disordered" evidence="1">
    <location>
        <begin position="43"/>
        <end position="97"/>
    </location>
</feature>
<dbReference type="Proteomes" id="UP000245119">
    <property type="component" value="Linkage Group LG3"/>
</dbReference>
<organism evidence="2 3">
    <name type="scientific">Pomacea canaliculata</name>
    <name type="common">Golden apple snail</name>
    <dbReference type="NCBI Taxonomy" id="400727"/>
    <lineage>
        <taxon>Eukaryota</taxon>
        <taxon>Metazoa</taxon>
        <taxon>Spiralia</taxon>
        <taxon>Lophotrochozoa</taxon>
        <taxon>Mollusca</taxon>
        <taxon>Gastropoda</taxon>
        <taxon>Caenogastropoda</taxon>
        <taxon>Architaenioglossa</taxon>
        <taxon>Ampullarioidea</taxon>
        <taxon>Ampullariidae</taxon>
        <taxon>Pomacea</taxon>
    </lineage>
</organism>
<proteinExistence type="predicted"/>
<comment type="caution">
    <text evidence="2">The sequence shown here is derived from an EMBL/GenBank/DDBJ whole genome shotgun (WGS) entry which is preliminary data.</text>
</comment>
<keyword evidence="3" id="KW-1185">Reference proteome</keyword>
<evidence type="ECO:0000313" key="2">
    <source>
        <dbReference type="EMBL" id="PVD33934.1"/>
    </source>
</evidence>
<dbReference type="EMBL" id="PZQS01000003">
    <property type="protein sequence ID" value="PVD33934.1"/>
    <property type="molecule type" value="Genomic_DNA"/>
</dbReference>
<evidence type="ECO:0000313" key="3">
    <source>
        <dbReference type="Proteomes" id="UP000245119"/>
    </source>
</evidence>
<name>A0A2T7PKK5_POMCA</name>
<reference evidence="2 3" key="1">
    <citation type="submission" date="2018-04" db="EMBL/GenBank/DDBJ databases">
        <title>The genome of golden apple snail Pomacea canaliculata provides insight into stress tolerance and invasive adaptation.</title>
        <authorList>
            <person name="Liu C."/>
            <person name="Liu B."/>
            <person name="Ren Y."/>
            <person name="Zhang Y."/>
            <person name="Wang H."/>
            <person name="Li S."/>
            <person name="Jiang F."/>
            <person name="Yin L."/>
            <person name="Zhang G."/>
            <person name="Qian W."/>
            <person name="Fan W."/>
        </authorList>
    </citation>
    <scope>NUCLEOTIDE SEQUENCE [LARGE SCALE GENOMIC DNA]</scope>
    <source>
        <strain evidence="2">SZHN2017</strain>
        <tissue evidence="2">Muscle</tissue>
    </source>
</reference>
<gene>
    <name evidence="2" type="ORF">C0Q70_05196</name>
</gene>